<evidence type="ECO:0000313" key="1">
    <source>
        <dbReference type="EMBL" id="GFN92790.1"/>
    </source>
</evidence>
<accession>A0AAV3ZA27</accession>
<reference evidence="1 2" key="1">
    <citation type="journal article" date="2021" name="Elife">
        <title>Chloroplast acquisition without the gene transfer in kleptoplastic sea slugs, Plakobranchus ocellatus.</title>
        <authorList>
            <person name="Maeda T."/>
            <person name="Takahashi S."/>
            <person name="Yoshida T."/>
            <person name="Shimamura S."/>
            <person name="Takaki Y."/>
            <person name="Nagai Y."/>
            <person name="Toyoda A."/>
            <person name="Suzuki Y."/>
            <person name="Arimoto A."/>
            <person name="Ishii H."/>
            <person name="Satoh N."/>
            <person name="Nishiyama T."/>
            <person name="Hasebe M."/>
            <person name="Maruyama T."/>
            <person name="Minagawa J."/>
            <person name="Obokata J."/>
            <person name="Shigenobu S."/>
        </authorList>
    </citation>
    <scope>NUCLEOTIDE SEQUENCE [LARGE SCALE GENOMIC DNA]</scope>
</reference>
<proteinExistence type="predicted"/>
<protein>
    <submittedName>
        <fullName evidence="1">Uncharacterized protein</fullName>
    </submittedName>
</protein>
<dbReference type="EMBL" id="BLXT01002298">
    <property type="protein sequence ID" value="GFN92790.1"/>
    <property type="molecule type" value="Genomic_DNA"/>
</dbReference>
<keyword evidence="2" id="KW-1185">Reference proteome</keyword>
<dbReference type="AlphaFoldDB" id="A0AAV3ZA27"/>
<name>A0AAV3ZA27_9GAST</name>
<dbReference type="Proteomes" id="UP000735302">
    <property type="component" value="Unassembled WGS sequence"/>
</dbReference>
<sequence>MTNESSLLWQRCMMGRQKLDDVLSPLVPPAGLWRFTHARLLAASAARRLHHSATLDKYMLDNGYWMLEDGARVDDRLRIYLKN</sequence>
<gene>
    <name evidence="1" type="ORF">PoB_001929600</name>
</gene>
<evidence type="ECO:0000313" key="2">
    <source>
        <dbReference type="Proteomes" id="UP000735302"/>
    </source>
</evidence>
<comment type="caution">
    <text evidence="1">The sequence shown here is derived from an EMBL/GenBank/DDBJ whole genome shotgun (WGS) entry which is preliminary data.</text>
</comment>
<organism evidence="1 2">
    <name type="scientific">Plakobranchus ocellatus</name>
    <dbReference type="NCBI Taxonomy" id="259542"/>
    <lineage>
        <taxon>Eukaryota</taxon>
        <taxon>Metazoa</taxon>
        <taxon>Spiralia</taxon>
        <taxon>Lophotrochozoa</taxon>
        <taxon>Mollusca</taxon>
        <taxon>Gastropoda</taxon>
        <taxon>Heterobranchia</taxon>
        <taxon>Euthyneura</taxon>
        <taxon>Panpulmonata</taxon>
        <taxon>Sacoglossa</taxon>
        <taxon>Placobranchoidea</taxon>
        <taxon>Plakobranchidae</taxon>
        <taxon>Plakobranchus</taxon>
    </lineage>
</organism>